<feature type="region of interest" description="Disordered" evidence="1">
    <location>
        <begin position="32"/>
        <end position="59"/>
    </location>
</feature>
<comment type="caution">
    <text evidence="2">The sequence shown here is derived from an EMBL/GenBank/DDBJ whole genome shotgun (WGS) entry which is preliminary data.</text>
</comment>
<evidence type="ECO:0000313" key="3">
    <source>
        <dbReference type="Proteomes" id="UP001589818"/>
    </source>
</evidence>
<dbReference type="EMBL" id="JBHLVF010000017">
    <property type="protein sequence ID" value="MFC0392431.1"/>
    <property type="molecule type" value="Genomic_DNA"/>
</dbReference>
<protein>
    <submittedName>
        <fullName evidence="2">Uncharacterized protein</fullName>
    </submittedName>
</protein>
<feature type="compositionally biased region" description="Basic and acidic residues" evidence="1">
    <location>
        <begin position="49"/>
        <end position="59"/>
    </location>
</feature>
<gene>
    <name evidence="2" type="ORF">ACFFJ8_13745</name>
</gene>
<dbReference type="Proteomes" id="UP001589818">
    <property type="component" value="Unassembled WGS sequence"/>
</dbReference>
<feature type="compositionally biased region" description="Basic and acidic residues" evidence="1">
    <location>
        <begin position="32"/>
        <end position="42"/>
    </location>
</feature>
<organism evidence="2 3">
    <name type="scientific">Paenibacillus mendelii</name>
    <dbReference type="NCBI Taxonomy" id="206163"/>
    <lineage>
        <taxon>Bacteria</taxon>
        <taxon>Bacillati</taxon>
        <taxon>Bacillota</taxon>
        <taxon>Bacilli</taxon>
        <taxon>Bacillales</taxon>
        <taxon>Paenibacillaceae</taxon>
        <taxon>Paenibacillus</taxon>
    </lineage>
</organism>
<sequence>MLRNDVDYIKRGIDDVRFEQRERGRRFDALSERVTRVEESAKQAHKRLDRLDTNTKTGE</sequence>
<name>A0ABV6J983_9BACL</name>
<evidence type="ECO:0000256" key="1">
    <source>
        <dbReference type="SAM" id="MobiDB-lite"/>
    </source>
</evidence>
<proteinExistence type="predicted"/>
<evidence type="ECO:0000313" key="2">
    <source>
        <dbReference type="EMBL" id="MFC0392431.1"/>
    </source>
</evidence>
<accession>A0ABV6J983</accession>
<keyword evidence="3" id="KW-1185">Reference proteome</keyword>
<reference evidence="2 3" key="1">
    <citation type="submission" date="2024-09" db="EMBL/GenBank/DDBJ databases">
        <authorList>
            <person name="Sun Q."/>
            <person name="Mori K."/>
        </authorList>
    </citation>
    <scope>NUCLEOTIDE SEQUENCE [LARGE SCALE GENOMIC DNA]</scope>
    <source>
        <strain evidence="2 3">CCM 4839</strain>
    </source>
</reference>
<dbReference type="RefSeq" id="WP_256555216.1">
    <property type="nucleotide sequence ID" value="NZ_JANHOF010000003.1"/>
</dbReference>